<keyword evidence="3 6" id="KW-0812">Transmembrane</keyword>
<reference evidence="8 9" key="1">
    <citation type="journal article" date="2018" name="Proc. Natl. Acad. Sci. U.S.A.">
        <title>Draft genome sequence of Camellia sinensis var. sinensis provides insights into the evolution of the tea genome and tea quality.</title>
        <authorList>
            <person name="Wei C."/>
            <person name="Yang H."/>
            <person name="Wang S."/>
            <person name="Zhao J."/>
            <person name="Liu C."/>
            <person name="Gao L."/>
            <person name="Xia E."/>
            <person name="Lu Y."/>
            <person name="Tai Y."/>
            <person name="She G."/>
            <person name="Sun J."/>
            <person name="Cao H."/>
            <person name="Tong W."/>
            <person name="Gao Q."/>
            <person name="Li Y."/>
            <person name="Deng W."/>
            <person name="Jiang X."/>
            <person name="Wang W."/>
            <person name="Chen Q."/>
            <person name="Zhang S."/>
            <person name="Li H."/>
            <person name="Wu J."/>
            <person name="Wang P."/>
            <person name="Li P."/>
            <person name="Shi C."/>
            <person name="Zheng F."/>
            <person name="Jian J."/>
            <person name="Huang B."/>
            <person name="Shan D."/>
            <person name="Shi M."/>
            <person name="Fang C."/>
            <person name="Yue Y."/>
            <person name="Li F."/>
            <person name="Li D."/>
            <person name="Wei S."/>
            <person name="Han B."/>
            <person name="Jiang C."/>
            <person name="Yin Y."/>
            <person name="Xia T."/>
            <person name="Zhang Z."/>
            <person name="Bennetzen J.L."/>
            <person name="Zhao S."/>
            <person name="Wan X."/>
        </authorList>
    </citation>
    <scope>NUCLEOTIDE SEQUENCE [LARGE SCALE GENOMIC DNA]</scope>
    <source>
        <strain evidence="9">cv. Shuchazao</strain>
        <tissue evidence="8">Leaf</tissue>
    </source>
</reference>
<keyword evidence="9" id="KW-1185">Reference proteome</keyword>
<dbReference type="AlphaFoldDB" id="A0A4S4EK69"/>
<comment type="caution">
    <text evidence="8">The sequence shown here is derived from an EMBL/GenBank/DDBJ whole genome shotgun (WGS) entry which is preliminary data.</text>
</comment>
<feature type="compositionally biased region" description="Basic and acidic residues" evidence="7">
    <location>
        <begin position="254"/>
        <end position="267"/>
    </location>
</feature>
<proteinExistence type="inferred from homology"/>
<dbReference type="PANTHER" id="PTHR11266">
    <property type="entry name" value="PEROXISOMAL MEMBRANE PROTEIN 2, PXMP2 MPV17"/>
    <property type="match status" value="1"/>
</dbReference>
<organism evidence="8 9">
    <name type="scientific">Camellia sinensis var. sinensis</name>
    <name type="common">China tea</name>
    <dbReference type="NCBI Taxonomy" id="542762"/>
    <lineage>
        <taxon>Eukaryota</taxon>
        <taxon>Viridiplantae</taxon>
        <taxon>Streptophyta</taxon>
        <taxon>Embryophyta</taxon>
        <taxon>Tracheophyta</taxon>
        <taxon>Spermatophyta</taxon>
        <taxon>Magnoliopsida</taxon>
        <taxon>eudicotyledons</taxon>
        <taxon>Gunneridae</taxon>
        <taxon>Pentapetalae</taxon>
        <taxon>asterids</taxon>
        <taxon>Ericales</taxon>
        <taxon>Theaceae</taxon>
        <taxon>Camellia</taxon>
    </lineage>
</organism>
<name>A0A4S4EK69_CAMSN</name>
<evidence type="ECO:0008006" key="10">
    <source>
        <dbReference type="Google" id="ProtNLM"/>
    </source>
</evidence>
<comment type="subcellular location">
    <subcellularLocation>
        <location evidence="1">Membrane</location>
        <topology evidence="1">Multi-pass membrane protein</topology>
    </subcellularLocation>
</comment>
<dbReference type="GO" id="GO:0016020">
    <property type="term" value="C:membrane"/>
    <property type="evidence" value="ECO:0007669"/>
    <property type="project" value="UniProtKB-SubCell"/>
</dbReference>
<dbReference type="GO" id="GO:0005737">
    <property type="term" value="C:cytoplasm"/>
    <property type="evidence" value="ECO:0007669"/>
    <property type="project" value="TreeGrafter"/>
</dbReference>
<dbReference type="Proteomes" id="UP000306102">
    <property type="component" value="Unassembled WGS sequence"/>
</dbReference>
<evidence type="ECO:0000313" key="9">
    <source>
        <dbReference type="Proteomes" id="UP000306102"/>
    </source>
</evidence>
<dbReference type="STRING" id="542762.A0A4S4EK69"/>
<evidence type="ECO:0000256" key="2">
    <source>
        <dbReference type="ARBA" id="ARBA00006824"/>
    </source>
</evidence>
<evidence type="ECO:0000256" key="3">
    <source>
        <dbReference type="ARBA" id="ARBA00022692"/>
    </source>
</evidence>
<evidence type="ECO:0000256" key="6">
    <source>
        <dbReference type="RuleBase" id="RU363053"/>
    </source>
</evidence>
<evidence type="ECO:0000313" key="8">
    <source>
        <dbReference type="EMBL" id="THG16435.1"/>
    </source>
</evidence>
<dbReference type="EMBL" id="SDRB02004094">
    <property type="protein sequence ID" value="THG16435.1"/>
    <property type="molecule type" value="Genomic_DNA"/>
</dbReference>
<evidence type="ECO:0000256" key="1">
    <source>
        <dbReference type="ARBA" id="ARBA00004141"/>
    </source>
</evidence>
<evidence type="ECO:0000256" key="5">
    <source>
        <dbReference type="ARBA" id="ARBA00023136"/>
    </source>
</evidence>
<feature type="transmembrane region" description="Helical" evidence="6">
    <location>
        <begin position="52"/>
        <end position="72"/>
    </location>
</feature>
<evidence type="ECO:0000256" key="7">
    <source>
        <dbReference type="SAM" id="MobiDB-lite"/>
    </source>
</evidence>
<gene>
    <name evidence="8" type="ORF">TEA_021690</name>
</gene>
<dbReference type="InterPro" id="IPR007248">
    <property type="entry name" value="Mpv17_PMP22"/>
</dbReference>
<keyword evidence="5 6" id="KW-0472">Membrane</keyword>
<comment type="similarity">
    <text evidence="2 6">Belongs to the peroxisomal membrane protein PXMP2/4 family.</text>
</comment>
<protein>
    <recommendedName>
        <fullName evidence="10">Peroxisomal membrane protein PMP22</fullName>
    </recommendedName>
</protein>
<dbReference type="PANTHER" id="PTHR11266:SF46">
    <property type="entry name" value="OS08G0566900 PROTEIN"/>
    <property type="match status" value="1"/>
</dbReference>
<comment type="caution">
    <text evidence="6">Lacks conserved residue(s) required for the propagation of feature annotation.</text>
</comment>
<accession>A0A4S4EK69</accession>
<keyword evidence="4 6" id="KW-1133">Transmembrane helix</keyword>
<evidence type="ECO:0000256" key="4">
    <source>
        <dbReference type="ARBA" id="ARBA00022989"/>
    </source>
</evidence>
<feature type="region of interest" description="Disordered" evidence="7">
    <location>
        <begin position="204"/>
        <end position="294"/>
    </location>
</feature>
<sequence>MSEIVKKGWNKYLLQLQLNPLRTKAITSGVLIGSSDIIAQKITGVKKLQFRIVLLLMLYGLLYSGPFGHFFYKLMDLIIKGKKGNKTVAKKVLLEQLTSSPWNNMLFMMYYGVVVEVRTAVYAGMCALPPREQLLLKLNENGQRLEGARIAKWVLILCAIKRWVSLFFSWKDHIEQEISLGFQGEEKRIFVSLVPVMESALGGSEECGSNASSGPSHPELPYGSTKGSRVLGHFKLEDQSKGSTGKKPYKKGKKTFEKRTTKAEKDVPGNNAKVSERRAQSMPKSLVGRLNQEM</sequence>